<protein>
    <submittedName>
        <fullName evidence="1">Uncharacterized protein</fullName>
    </submittedName>
</protein>
<organism evidence="1 2">
    <name type="scientific">Panaeolus cyanescens</name>
    <dbReference type="NCBI Taxonomy" id="181874"/>
    <lineage>
        <taxon>Eukaryota</taxon>
        <taxon>Fungi</taxon>
        <taxon>Dikarya</taxon>
        <taxon>Basidiomycota</taxon>
        <taxon>Agaricomycotina</taxon>
        <taxon>Agaricomycetes</taxon>
        <taxon>Agaricomycetidae</taxon>
        <taxon>Agaricales</taxon>
        <taxon>Agaricineae</taxon>
        <taxon>Galeropsidaceae</taxon>
        <taxon>Panaeolus</taxon>
    </lineage>
</organism>
<reference evidence="1 2" key="1">
    <citation type="journal article" date="2018" name="Evol. Lett.">
        <title>Horizontal gene cluster transfer increased hallucinogenic mushroom diversity.</title>
        <authorList>
            <person name="Reynolds H.T."/>
            <person name="Vijayakumar V."/>
            <person name="Gluck-Thaler E."/>
            <person name="Korotkin H.B."/>
            <person name="Matheny P.B."/>
            <person name="Slot J.C."/>
        </authorList>
    </citation>
    <scope>NUCLEOTIDE SEQUENCE [LARGE SCALE GENOMIC DNA]</scope>
    <source>
        <strain evidence="1 2">2629</strain>
    </source>
</reference>
<proteinExistence type="predicted"/>
<dbReference type="Proteomes" id="UP000284842">
    <property type="component" value="Unassembled WGS sequence"/>
</dbReference>
<dbReference type="EMBL" id="NHTK01000681">
    <property type="protein sequence ID" value="PPR06283.1"/>
    <property type="molecule type" value="Genomic_DNA"/>
</dbReference>
<evidence type="ECO:0000313" key="2">
    <source>
        <dbReference type="Proteomes" id="UP000284842"/>
    </source>
</evidence>
<accession>A0A409YTF7</accession>
<name>A0A409YTF7_9AGAR</name>
<evidence type="ECO:0000313" key="1">
    <source>
        <dbReference type="EMBL" id="PPR06283.1"/>
    </source>
</evidence>
<dbReference type="AlphaFoldDB" id="A0A409YTF7"/>
<sequence length="78" mass="8710">MIAFIMLLPRNSQMLFLIPIFSPFSNHSGRIMAPVLQPLRPGPRRNCSPSNTLKKSHITLSVLPTSKFSRPPPRALST</sequence>
<dbReference type="InParanoid" id="A0A409YTF7"/>
<comment type="caution">
    <text evidence="1">The sequence shown here is derived from an EMBL/GenBank/DDBJ whole genome shotgun (WGS) entry which is preliminary data.</text>
</comment>
<gene>
    <name evidence="1" type="ORF">CVT24_000796</name>
</gene>
<keyword evidence="2" id="KW-1185">Reference proteome</keyword>